<comment type="caution">
    <text evidence="3">The sequence shown here is derived from an EMBL/GenBank/DDBJ whole genome shotgun (WGS) entry which is preliminary data.</text>
</comment>
<dbReference type="Pfam" id="PF13041">
    <property type="entry name" value="PPR_2"/>
    <property type="match status" value="1"/>
</dbReference>
<evidence type="ECO:0000313" key="4">
    <source>
        <dbReference type="Proteomes" id="UP000288805"/>
    </source>
</evidence>
<feature type="repeat" description="PPR" evidence="2">
    <location>
        <begin position="149"/>
        <end position="183"/>
    </location>
</feature>
<dbReference type="PROSITE" id="PS51375">
    <property type="entry name" value="PPR"/>
    <property type="match status" value="4"/>
</dbReference>
<accession>A0A438IEL5</accession>
<dbReference type="Gene3D" id="1.25.40.10">
    <property type="entry name" value="Tetratricopeptide repeat domain"/>
    <property type="match status" value="3"/>
</dbReference>
<dbReference type="FunFam" id="1.25.40.10:FF:000475">
    <property type="entry name" value="Pentatricopeptide repeat-containing protein At5g40410, mitochondrial"/>
    <property type="match status" value="1"/>
</dbReference>
<keyword evidence="1" id="KW-0677">Repeat</keyword>
<feature type="repeat" description="PPR" evidence="2">
    <location>
        <begin position="250"/>
        <end position="285"/>
    </location>
</feature>
<dbReference type="InterPro" id="IPR011990">
    <property type="entry name" value="TPR-like_helical_dom_sf"/>
</dbReference>
<organism evidence="3 4">
    <name type="scientific">Vitis vinifera</name>
    <name type="common">Grape</name>
    <dbReference type="NCBI Taxonomy" id="29760"/>
    <lineage>
        <taxon>Eukaryota</taxon>
        <taxon>Viridiplantae</taxon>
        <taxon>Streptophyta</taxon>
        <taxon>Embryophyta</taxon>
        <taxon>Tracheophyta</taxon>
        <taxon>Spermatophyta</taxon>
        <taxon>Magnoliopsida</taxon>
        <taxon>eudicotyledons</taxon>
        <taxon>Gunneridae</taxon>
        <taxon>Pentapetalae</taxon>
        <taxon>rosids</taxon>
        <taxon>Vitales</taxon>
        <taxon>Vitaceae</taxon>
        <taxon>Viteae</taxon>
        <taxon>Vitis</taxon>
    </lineage>
</organism>
<dbReference type="Pfam" id="PF01535">
    <property type="entry name" value="PPR"/>
    <property type="match status" value="4"/>
</dbReference>
<feature type="repeat" description="PPR" evidence="2">
    <location>
        <begin position="13"/>
        <end position="47"/>
    </location>
</feature>
<proteinExistence type="predicted"/>
<dbReference type="GO" id="GO:0009451">
    <property type="term" value="P:RNA modification"/>
    <property type="evidence" value="ECO:0007669"/>
    <property type="project" value="InterPro"/>
</dbReference>
<evidence type="ECO:0000256" key="1">
    <source>
        <dbReference type="ARBA" id="ARBA00022737"/>
    </source>
</evidence>
<dbReference type="NCBIfam" id="TIGR00756">
    <property type="entry name" value="PPR"/>
    <property type="match status" value="1"/>
</dbReference>
<dbReference type="FunFam" id="1.25.40.10:FF:001224">
    <property type="entry name" value="Pentatricopeptide repeat-containing protein chloroplastic"/>
    <property type="match status" value="1"/>
</dbReference>
<sequence>MLARVEKSGFLQDLYVGSALVSGFARFGLTDDAKNIFEQMGVRNVVSMNGLMVGLVKQKQGEAAAKVFHEMKDLVGINSDSYVVLLSAFSEFSVLEEGRRKGREVHAHVIRTGLNDNKVAIGNGLVNMYAKSGAIADACSVFELMVEKDSVSWNSLISGLDQNECSEDAAQSFLRMRRTGSMPSNFTLISTLSSCASLGWIMLGEQIHCDGLKLGLDTDVSVSNALLALYAETGCFTECLKVFSLMPEYDQVSWNSVIGALSDSEASVSQAVKYFLEMMRGGWGLSRVTFINILSAVSSLSLHEVSHQIHALVLKYCLSDDTAIGNALLSCYGKCGEMNECEKILLECLRQGMK</sequence>
<dbReference type="EMBL" id="QGNW01000116">
    <property type="protein sequence ID" value="RVW95154.1"/>
    <property type="molecule type" value="Genomic_DNA"/>
</dbReference>
<dbReference type="GO" id="GO:0003723">
    <property type="term" value="F:RNA binding"/>
    <property type="evidence" value="ECO:0007669"/>
    <property type="project" value="InterPro"/>
</dbReference>
<dbReference type="InterPro" id="IPR002885">
    <property type="entry name" value="PPR_rpt"/>
</dbReference>
<evidence type="ECO:0000313" key="3">
    <source>
        <dbReference type="EMBL" id="RVW95154.1"/>
    </source>
</evidence>
<name>A0A438IEL5_VITVI</name>
<dbReference type="Proteomes" id="UP000288805">
    <property type="component" value="Unassembled WGS sequence"/>
</dbReference>
<protein>
    <submittedName>
        <fullName evidence="3">Putative pentatricopeptide repeat-containing protein</fullName>
    </submittedName>
</protein>
<evidence type="ECO:0000256" key="2">
    <source>
        <dbReference type="PROSITE-ProRule" id="PRU00708"/>
    </source>
</evidence>
<dbReference type="AlphaFoldDB" id="A0A438IEL5"/>
<gene>
    <name evidence="3" type="primary">PCMP-H35_3</name>
    <name evidence="3" type="ORF">CK203_025653</name>
</gene>
<dbReference type="InterPro" id="IPR046960">
    <property type="entry name" value="PPR_At4g14850-like_plant"/>
</dbReference>
<reference evidence="3 4" key="1">
    <citation type="journal article" date="2018" name="PLoS Genet.">
        <title>Population sequencing reveals clonal diversity and ancestral inbreeding in the grapevine cultivar Chardonnay.</title>
        <authorList>
            <person name="Roach M.J."/>
            <person name="Johnson D.L."/>
            <person name="Bohlmann J."/>
            <person name="van Vuuren H.J."/>
            <person name="Jones S.J."/>
            <person name="Pretorius I.S."/>
            <person name="Schmidt S.A."/>
            <person name="Borneman A.R."/>
        </authorList>
    </citation>
    <scope>NUCLEOTIDE SEQUENCE [LARGE SCALE GENOMIC DNA]</scope>
    <source>
        <strain evidence="4">cv. Chardonnay</strain>
        <tissue evidence="3">Leaf</tissue>
    </source>
</reference>
<dbReference type="PANTHER" id="PTHR47926">
    <property type="entry name" value="PENTATRICOPEPTIDE REPEAT-CONTAINING PROTEIN"/>
    <property type="match status" value="1"/>
</dbReference>
<feature type="repeat" description="PPR" evidence="2">
    <location>
        <begin position="321"/>
        <end position="354"/>
    </location>
</feature>